<dbReference type="InterPro" id="IPR007848">
    <property type="entry name" value="Small_mtfrase_dom"/>
</dbReference>
<sequence>MPTGEPADSWELWRSLPDPLPAEAIIAANQPREDAASHRSYTYRGWEFAVPPGVFSPGRTSELVFDRLLDGTIELAGRSYVVMGCGLGVEAVIAANRGAREVHALDVHPDSVRATAGHFARLVGEPSATTLVPTTSELFDRFPASARADVITFNPPAVSETVSDNPDIIRNMCVGSGVVLRFLDQIAERDLLTPGGEIYVVLSTTAELRRITGHAIERGFTVEVAHSQGWRGSDVRTYLFRLRR</sequence>
<dbReference type="SUPFAM" id="SSF53335">
    <property type="entry name" value="S-adenosyl-L-methionine-dependent methyltransferases"/>
    <property type="match status" value="1"/>
</dbReference>
<dbReference type="Proteomes" id="UP000269198">
    <property type="component" value="Unassembled WGS sequence"/>
</dbReference>
<evidence type="ECO:0000313" key="3">
    <source>
        <dbReference type="Proteomes" id="UP000269198"/>
    </source>
</evidence>
<name>A0A3N0E9A5_9ACTN</name>
<organism evidence="2 3">
    <name type="scientific">Halostreptopolyspora alba</name>
    <dbReference type="NCBI Taxonomy" id="2487137"/>
    <lineage>
        <taxon>Bacteria</taxon>
        <taxon>Bacillati</taxon>
        <taxon>Actinomycetota</taxon>
        <taxon>Actinomycetes</taxon>
        <taxon>Streptosporangiales</taxon>
        <taxon>Nocardiopsidaceae</taxon>
        <taxon>Halostreptopolyspora</taxon>
    </lineage>
</organism>
<dbReference type="Gene3D" id="3.40.50.150">
    <property type="entry name" value="Vaccinia Virus protein VP39"/>
    <property type="match status" value="1"/>
</dbReference>
<dbReference type="OrthoDB" id="3423629at2"/>
<comment type="caution">
    <text evidence="2">The sequence shown here is derived from an EMBL/GenBank/DDBJ whole genome shotgun (WGS) entry which is preliminary data.</text>
</comment>
<proteinExistence type="predicted"/>
<dbReference type="InterPro" id="IPR029063">
    <property type="entry name" value="SAM-dependent_MTases_sf"/>
</dbReference>
<keyword evidence="2" id="KW-0489">Methyltransferase</keyword>
<dbReference type="EMBL" id="RJMB01000011">
    <property type="protein sequence ID" value="RNL84455.1"/>
    <property type="molecule type" value="Genomic_DNA"/>
</dbReference>
<reference evidence="2 3" key="1">
    <citation type="submission" date="2018-11" db="EMBL/GenBank/DDBJ databases">
        <title>The genome draft of YIM 96095.</title>
        <authorList>
            <person name="Tang S.-K."/>
            <person name="Chunyu W.-X."/>
            <person name="Feng Y.-Z."/>
        </authorList>
    </citation>
    <scope>NUCLEOTIDE SEQUENCE [LARGE SCALE GENOMIC DNA]</scope>
    <source>
        <strain evidence="2 3">YIM 96095</strain>
    </source>
</reference>
<dbReference type="AlphaFoldDB" id="A0A3N0E9A5"/>
<protein>
    <submittedName>
        <fullName evidence="2">Methyltransferase</fullName>
    </submittedName>
</protein>
<dbReference type="Pfam" id="PF05175">
    <property type="entry name" value="MTS"/>
    <property type="match status" value="1"/>
</dbReference>
<evidence type="ECO:0000313" key="2">
    <source>
        <dbReference type="EMBL" id="RNL84455.1"/>
    </source>
</evidence>
<evidence type="ECO:0000259" key="1">
    <source>
        <dbReference type="Pfam" id="PF05175"/>
    </source>
</evidence>
<feature type="domain" description="Methyltransferase small" evidence="1">
    <location>
        <begin position="47"/>
        <end position="211"/>
    </location>
</feature>
<gene>
    <name evidence="2" type="ORF">EFW17_12575</name>
</gene>
<keyword evidence="3" id="KW-1185">Reference proteome</keyword>
<dbReference type="GO" id="GO:0032259">
    <property type="term" value="P:methylation"/>
    <property type="evidence" value="ECO:0007669"/>
    <property type="project" value="UniProtKB-KW"/>
</dbReference>
<accession>A0A3N0E9A5</accession>
<keyword evidence="2" id="KW-0808">Transferase</keyword>
<dbReference type="GO" id="GO:0008168">
    <property type="term" value="F:methyltransferase activity"/>
    <property type="evidence" value="ECO:0007669"/>
    <property type="project" value="UniProtKB-KW"/>
</dbReference>